<keyword evidence="7 9" id="KW-0067">ATP-binding</keyword>
<dbReference type="SMART" id="SM00220">
    <property type="entry name" value="S_TKc"/>
    <property type="match status" value="1"/>
</dbReference>
<evidence type="ECO:0000256" key="6">
    <source>
        <dbReference type="ARBA" id="ARBA00022777"/>
    </source>
</evidence>
<dbReference type="InterPro" id="IPR016137">
    <property type="entry name" value="RGS"/>
</dbReference>
<feature type="domain" description="RGS" evidence="12">
    <location>
        <begin position="59"/>
        <end position="171"/>
    </location>
</feature>
<dbReference type="SMART" id="SM00133">
    <property type="entry name" value="S_TK_X"/>
    <property type="match status" value="1"/>
</dbReference>
<reference evidence="14" key="2">
    <citation type="submission" date="2025-08" db="UniProtKB">
        <authorList>
            <consortium name="Ensembl"/>
        </authorList>
    </citation>
    <scope>IDENTIFICATION</scope>
</reference>
<dbReference type="Pfam" id="PF00069">
    <property type="entry name" value="Pkinase"/>
    <property type="match status" value="1"/>
</dbReference>
<evidence type="ECO:0000256" key="1">
    <source>
        <dbReference type="ARBA" id="ARBA00009793"/>
    </source>
</evidence>
<protein>
    <recommendedName>
        <fullName evidence="10">G protein-coupled receptor kinase</fullName>
        <ecNumber evidence="10">2.7.11.-</ecNumber>
    </recommendedName>
</protein>
<dbReference type="InterPro" id="IPR017441">
    <property type="entry name" value="Protein_kinase_ATP_BS"/>
</dbReference>
<dbReference type="OMA" id="MKSPFFY"/>
<dbReference type="PROSITE" id="PS00107">
    <property type="entry name" value="PROTEIN_KINASE_ATP"/>
    <property type="match status" value="1"/>
</dbReference>
<sequence>MGELLGLNSLVANTAYLTAQHTDRDELRKLRPPLTLPKPKMSSALRTAVGRKYESLCERQPIGRKLFQQFLRACNPQYRVAAEFLEELSDWCFAEDDAREAAKQRILAKFCQPESGSFLSYLTGEAAERCKRLSDKDFEMTSDQMREDTTDFLRGKPFSEYLNSPFFYRFLQWKEYEKQKISDRYFHEFRTLGRGGFGAVCAVQVKQTGQMYACKKLNKRCLKKESGEEMALVEKQILEKVNSLFVVNLAYAYDNKTHLCMVMDLMNGGDLGFHIYKLGERGIRMERVVYYVAQITTGLLHLHSMDIVYRDMKPDNVLLDARGQCRLSDLGLAVELPKGKKVCQKAGTTGYMAPEILRQEYYRTSVDWWAVGCSIYEMVAARLPFKDFREKVQNEEVTRRTLEDECKFEHKHFDAPTQDLVRRFLKKKQAHRLGCRNGDDPRNHAFFKSINFRRLEAGLLEPPWTPKPHVVYANDTDTFGDVSEVEDVKFEAKDEKFYKQFSTGAVPIRWQKEMIDTGVFDELDQPRLNGHSREAAWESRTCAVL</sequence>
<evidence type="ECO:0000313" key="15">
    <source>
        <dbReference type="Proteomes" id="UP000007635"/>
    </source>
</evidence>
<dbReference type="InterPro" id="IPR000719">
    <property type="entry name" value="Prot_kinase_dom"/>
</dbReference>
<evidence type="ECO:0000256" key="2">
    <source>
        <dbReference type="ARBA" id="ARBA00022527"/>
    </source>
</evidence>
<dbReference type="SUPFAM" id="SSF48097">
    <property type="entry name" value="Regulator of G-protein signaling, RGS"/>
    <property type="match status" value="1"/>
</dbReference>
<feature type="binding site" evidence="9">
    <location>
        <position position="215"/>
    </location>
    <ligand>
        <name>ATP</name>
        <dbReference type="ChEBI" id="CHEBI:30616"/>
    </ligand>
</feature>
<dbReference type="GeneTree" id="ENSGT00940000160511"/>
<dbReference type="InParanoid" id="G3NXL4"/>
<reference evidence="14 15" key="1">
    <citation type="journal article" date="2021" name="G3 (Bethesda)">
        <title>Improved contiguity of the threespine stickleback genome using long-read sequencing.</title>
        <authorList>
            <person name="Nath S."/>
            <person name="Shaw D.E."/>
            <person name="White M.A."/>
        </authorList>
    </citation>
    <scope>NUCLEOTIDE SEQUENCE [LARGE SCALE GENOMIC DNA]</scope>
    <source>
        <strain evidence="14 15">Lake Benthic</strain>
    </source>
</reference>
<dbReference type="InterPro" id="IPR008271">
    <property type="entry name" value="Ser/Thr_kinase_AS"/>
</dbReference>
<dbReference type="GO" id="GO:0009966">
    <property type="term" value="P:regulation of signal transduction"/>
    <property type="evidence" value="ECO:0007669"/>
    <property type="project" value="TreeGrafter"/>
</dbReference>
<keyword evidence="6 10" id="KW-0418">Kinase</keyword>
<proteinExistence type="inferred from homology"/>
<dbReference type="AlphaFoldDB" id="G3NXL4"/>
<keyword evidence="15" id="KW-1185">Reference proteome</keyword>
<dbReference type="GO" id="GO:0005737">
    <property type="term" value="C:cytoplasm"/>
    <property type="evidence" value="ECO:0007669"/>
    <property type="project" value="TreeGrafter"/>
</dbReference>
<dbReference type="SUPFAM" id="SSF56112">
    <property type="entry name" value="Protein kinase-like (PK-like)"/>
    <property type="match status" value="1"/>
</dbReference>
<evidence type="ECO:0000256" key="4">
    <source>
        <dbReference type="ARBA" id="ARBA00022679"/>
    </source>
</evidence>
<accession>G3NXL4</accession>
<dbReference type="InterPro" id="IPR036305">
    <property type="entry name" value="RGS_sf"/>
</dbReference>
<dbReference type="InterPro" id="IPR000239">
    <property type="entry name" value="GPCR_kinase"/>
</dbReference>
<dbReference type="eggNOG" id="KOG0986">
    <property type="taxonomic scope" value="Eukaryota"/>
</dbReference>
<evidence type="ECO:0000256" key="5">
    <source>
        <dbReference type="ARBA" id="ARBA00022741"/>
    </source>
</evidence>
<dbReference type="Gene3D" id="3.30.200.20">
    <property type="entry name" value="Phosphorylase Kinase, domain 1"/>
    <property type="match status" value="1"/>
</dbReference>
<dbReference type="PROSITE" id="PS00108">
    <property type="entry name" value="PROTEIN_KINASE_ST"/>
    <property type="match status" value="1"/>
</dbReference>
<evidence type="ECO:0000259" key="11">
    <source>
        <dbReference type="PROSITE" id="PS50011"/>
    </source>
</evidence>
<evidence type="ECO:0000256" key="3">
    <source>
        <dbReference type="ARBA" id="ARBA00022553"/>
    </source>
</evidence>
<keyword evidence="5 9" id="KW-0547">Nucleotide-binding</keyword>
<dbReference type="InterPro" id="IPR000961">
    <property type="entry name" value="AGC-kinase_C"/>
</dbReference>
<dbReference type="FunFam" id="1.10.510.10:FF:000074">
    <property type="entry name" value="G protein-coupled receptor kinase"/>
    <property type="match status" value="1"/>
</dbReference>
<evidence type="ECO:0000256" key="10">
    <source>
        <dbReference type="RuleBase" id="RU000308"/>
    </source>
</evidence>
<dbReference type="InterPro" id="IPR011009">
    <property type="entry name" value="Kinase-like_dom_sf"/>
</dbReference>
<organism evidence="14 15">
    <name type="scientific">Gasterosteus aculeatus aculeatus</name>
    <name type="common">three-spined stickleback</name>
    <dbReference type="NCBI Taxonomy" id="481459"/>
    <lineage>
        <taxon>Eukaryota</taxon>
        <taxon>Metazoa</taxon>
        <taxon>Chordata</taxon>
        <taxon>Craniata</taxon>
        <taxon>Vertebrata</taxon>
        <taxon>Euteleostomi</taxon>
        <taxon>Actinopterygii</taxon>
        <taxon>Neopterygii</taxon>
        <taxon>Teleostei</taxon>
        <taxon>Neoteleostei</taxon>
        <taxon>Acanthomorphata</taxon>
        <taxon>Eupercaria</taxon>
        <taxon>Perciformes</taxon>
        <taxon>Cottioidei</taxon>
        <taxon>Gasterosteales</taxon>
        <taxon>Gasterosteidae</taxon>
        <taxon>Gasterosteus</taxon>
    </lineage>
</organism>
<dbReference type="Ensembl" id="ENSGACT00000010106.2">
    <property type="protein sequence ID" value="ENSGACP00000010084.1"/>
    <property type="gene ID" value="ENSGACG00000007598.2"/>
</dbReference>
<dbReference type="PANTHER" id="PTHR24355:SF29">
    <property type="entry name" value="RHODOPSIN KINASE GRK7-B"/>
    <property type="match status" value="1"/>
</dbReference>
<dbReference type="Gene3D" id="1.10.167.10">
    <property type="entry name" value="Regulator of G-protein Signalling 4, domain 2"/>
    <property type="match status" value="1"/>
</dbReference>
<evidence type="ECO:0000256" key="8">
    <source>
        <dbReference type="PIRSR" id="PIRSR600239-51"/>
    </source>
</evidence>
<name>G3NXL4_GASAC</name>
<dbReference type="PRINTS" id="PR00717">
    <property type="entry name" value="GPCRKINASE"/>
</dbReference>
<dbReference type="SMART" id="SM00315">
    <property type="entry name" value="RGS"/>
    <property type="match status" value="1"/>
</dbReference>
<dbReference type="PROSITE" id="PS50011">
    <property type="entry name" value="PROTEIN_KINASE_DOM"/>
    <property type="match status" value="1"/>
</dbReference>
<evidence type="ECO:0000256" key="7">
    <source>
        <dbReference type="ARBA" id="ARBA00022840"/>
    </source>
</evidence>
<dbReference type="PROSITE" id="PS51285">
    <property type="entry name" value="AGC_KINASE_CTER"/>
    <property type="match status" value="1"/>
</dbReference>
<reference evidence="14" key="3">
    <citation type="submission" date="2025-09" db="UniProtKB">
        <authorList>
            <consortium name="Ensembl"/>
        </authorList>
    </citation>
    <scope>IDENTIFICATION</scope>
</reference>
<evidence type="ECO:0000259" key="13">
    <source>
        <dbReference type="PROSITE" id="PS51285"/>
    </source>
</evidence>
<evidence type="ECO:0000313" key="14">
    <source>
        <dbReference type="Ensembl" id="ENSGACP00000010084.1"/>
    </source>
</evidence>
<evidence type="ECO:0000256" key="9">
    <source>
        <dbReference type="PROSITE-ProRule" id="PRU10141"/>
    </source>
</evidence>
<dbReference type="Pfam" id="PF00615">
    <property type="entry name" value="RGS"/>
    <property type="match status" value="1"/>
</dbReference>
<keyword evidence="2 10" id="KW-0723">Serine/threonine-protein kinase</keyword>
<evidence type="ECO:0000259" key="12">
    <source>
        <dbReference type="PROSITE" id="PS50132"/>
    </source>
</evidence>
<keyword evidence="4 10" id="KW-0808">Transferase</keyword>
<comment type="similarity">
    <text evidence="1 10">Belongs to the protein kinase superfamily. AGC Ser/Thr protein kinase family. GPRK subfamily.</text>
</comment>
<dbReference type="GO" id="GO:0005524">
    <property type="term" value="F:ATP binding"/>
    <property type="evidence" value="ECO:0007669"/>
    <property type="project" value="UniProtKB-UniRule"/>
</dbReference>
<feature type="active site" description="Proton acceptor" evidence="8">
    <location>
        <position position="311"/>
    </location>
</feature>
<dbReference type="Gene3D" id="1.10.510.10">
    <property type="entry name" value="Transferase(Phosphotransferase) domain 1"/>
    <property type="match status" value="1"/>
</dbReference>
<dbReference type="STRING" id="69293.ENSGACP00000010084"/>
<dbReference type="Proteomes" id="UP000007635">
    <property type="component" value="Chromosome I"/>
</dbReference>
<dbReference type="Bgee" id="ENSGACG00000007598">
    <property type="expression patterns" value="Expressed in camera-type eye"/>
</dbReference>
<feature type="domain" description="AGC-kinase C-terminal" evidence="13">
    <location>
        <begin position="448"/>
        <end position="513"/>
    </location>
</feature>
<dbReference type="GO" id="GO:0050254">
    <property type="term" value="F:rhodopsin kinase activity"/>
    <property type="evidence" value="ECO:0007669"/>
    <property type="project" value="Ensembl"/>
</dbReference>
<dbReference type="PANTHER" id="PTHR24355">
    <property type="entry name" value="G PROTEIN-COUPLED RECEPTOR KINASE/RIBOSOMAL PROTEIN S6 KINASE"/>
    <property type="match status" value="1"/>
</dbReference>
<dbReference type="InterPro" id="IPR044926">
    <property type="entry name" value="RGS_subdomain_2"/>
</dbReference>
<feature type="domain" description="Protein kinase" evidence="11">
    <location>
        <begin position="186"/>
        <end position="447"/>
    </location>
</feature>
<dbReference type="EC" id="2.7.11.-" evidence="10"/>
<keyword evidence="3" id="KW-0597">Phosphoprotein</keyword>
<dbReference type="PROSITE" id="PS50132">
    <property type="entry name" value="RGS"/>
    <property type="match status" value="1"/>
</dbReference>
<dbReference type="GO" id="GO:0007165">
    <property type="term" value="P:signal transduction"/>
    <property type="evidence" value="ECO:0007669"/>
    <property type="project" value="InterPro"/>
</dbReference>